<accession>A0A126T1V3</accession>
<dbReference type="PANTHER" id="PTHR23028">
    <property type="entry name" value="ACETYLTRANSFERASE"/>
    <property type="match status" value="1"/>
</dbReference>
<name>A0A126T1V3_9GAMM</name>
<evidence type="ECO:0000259" key="2">
    <source>
        <dbReference type="Pfam" id="PF01757"/>
    </source>
</evidence>
<keyword evidence="1" id="KW-0812">Transmembrane</keyword>
<feature type="transmembrane region" description="Helical" evidence="1">
    <location>
        <begin position="262"/>
        <end position="288"/>
    </location>
</feature>
<feature type="transmembrane region" description="Helical" evidence="1">
    <location>
        <begin position="151"/>
        <end position="175"/>
    </location>
</feature>
<dbReference type="AlphaFoldDB" id="A0A126T1V3"/>
<keyword evidence="1" id="KW-0472">Membrane</keyword>
<reference evidence="3 4" key="1">
    <citation type="journal article" date="2015" name="Environ. Microbiol.">
        <title>Methane oxidation coupled to nitrate reduction under hypoxia by the Gammaproteobacterium Methylomonas denitrificans, sp. nov. type strain FJG1.</title>
        <authorList>
            <person name="Kits K.D."/>
            <person name="Klotz M.G."/>
            <person name="Stein L.Y."/>
        </authorList>
    </citation>
    <scope>NUCLEOTIDE SEQUENCE [LARGE SCALE GENOMIC DNA]</scope>
    <source>
        <strain evidence="3 4">FJG1</strain>
    </source>
</reference>
<dbReference type="RefSeq" id="WP_062327938.1">
    <property type="nucleotide sequence ID" value="NZ_CP014476.1"/>
</dbReference>
<dbReference type="GO" id="GO:0016747">
    <property type="term" value="F:acyltransferase activity, transferring groups other than amino-acyl groups"/>
    <property type="evidence" value="ECO:0007669"/>
    <property type="project" value="InterPro"/>
</dbReference>
<dbReference type="InterPro" id="IPR050879">
    <property type="entry name" value="Acyltransferase_3"/>
</dbReference>
<keyword evidence="4" id="KW-1185">Reference proteome</keyword>
<feature type="transmembrane region" description="Helical" evidence="1">
    <location>
        <begin position="187"/>
        <end position="204"/>
    </location>
</feature>
<feature type="transmembrane region" description="Helical" evidence="1">
    <location>
        <begin position="330"/>
        <end position="353"/>
    </location>
</feature>
<gene>
    <name evidence="3" type="ORF">JT25_006075</name>
</gene>
<evidence type="ECO:0000256" key="1">
    <source>
        <dbReference type="SAM" id="Phobius"/>
    </source>
</evidence>
<evidence type="ECO:0000313" key="4">
    <source>
        <dbReference type="Proteomes" id="UP000030512"/>
    </source>
</evidence>
<sequence>MINIASWIRNTFEISHVGHNAIRSMEGIRGFAVFLVFLVHYVTLIEPWLLTSSTTHEIAKNIHTIGNTGVDLFFVLSGYLIYGMLIKKPTEFKKYLYRRIQRIYPTFTVVFIIYLALSFAFPSESKIPFGWKSGFVFVMQNYLLMPGLFDITPIITVAWSLSYEFFYYLLIPLLITTLKLRSWPRRYRILLFLSASLILFSYFYNHNGPIRLLMFVAGIVLYETVERGYLKQVPPIGLLSLILAIASFGLSSYYPINISFKYLLLYTLFFIFCLECFCTSGFTNNLFTLPYLRWLGNMSYSYYLIHGLSLKAIFMVSAKLLPPHQDSELIFWIGLLPIFLITLLPSAALFCWIEKPFSLQRRHK</sequence>
<dbReference type="STRING" id="1538553.JT25_006075"/>
<keyword evidence="1" id="KW-1133">Transmembrane helix</keyword>
<feature type="transmembrane region" description="Helical" evidence="1">
    <location>
        <begin position="210"/>
        <end position="225"/>
    </location>
</feature>
<feature type="transmembrane region" description="Helical" evidence="1">
    <location>
        <begin position="62"/>
        <end position="82"/>
    </location>
</feature>
<dbReference type="KEGG" id="mdn:JT25_006075"/>
<feature type="domain" description="Acyltransferase 3" evidence="2">
    <location>
        <begin position="23"/>
        <end position="349"/>
    </location>
</feature>
<dbReference type="OrthoDB" id="9767863at2"/>
<dbReference type="Proteomes" id="UP000030512">
    <property type="component" value="Chromosome"/>
</dbReference>
<dbReference type="InterPro" id="IPR002656">
    <property type="entry name" value="Acyl_transf_3_dom"/>
</dbReference>
<feature type="transmembrane region" description="Helical" evidence="1">
    <location>
        <begin position="103"/>
        <end position="121"/>
    </location>
</feature>
<evidence type="ECO:0000313" key="3">
    <source>
        <dbReference type="EMBL" id="AMK76063.1"/>
    </source>
</evidence>
<dbReference type="Pfam" id="PF01757">
    <property type="entry name" value="Acyl_transf_3"/>
    <property type="match status" value="1"/>
</dbReference>
<feature type="transmembrane region" description="Helical" evidence="1">
    <location>
        <begin position="237"/>
        <end position="256"/>
    </location>
</feature>
<feature type="transmembrane region" description="Helical" evidence="1">
    <location>
        <begin position="300"/>
        <end position="318"/>
    </location>
</feature>
<feature type="transmembrane region" description="Helical" evidence="1">
    <location>
        <begin position="31"/>
        <end position="50"/>
    </location>
</feature>
<organism evidence="3 4">
    <name type="scientific">Methylomonas denitrificans</name>
    <dbReference type="NCBI Taxonomy" id="1538553"/>
    <lineage>
        <taxon>Bacteria</taxon>
        <taxon>Pseudomonadati</taxon>
        <taxon>Pseudomonadota</taxon>
        <taxon>Gammaproteobacteria</taxon>
        <taxon>Methylococcales</taxon>
        <taxon>Methylococcaceae</taxon>
        <taxon>Methylomonas</taxon>
    </lineage>
</organism>
<protein>
    <recommendedName>
        <fullName evidence="2">Acyltransferase 3 domain-containing protein</fullName>
    </recommendedName>
</protein>
<dbReference type="EMBL" id="CP014476">
    <property type="protein sequence ID" value="AMK76063.1"/>
    <property type="molecule type" value="Genomic_DNA"/>
</dbReference>
<proteinExistence type="predicted"/>